<keyword evidence="3" id="KW-1185">Reference proteome</keyword>
<dbReference type="Proteomes" id="UP000324222">
    <property type="component" value="Unassembled WGS sequence"/>
</dbReference>
<organism evidence="2 3">
    <name type="scientific">Portunus trituberculatus</name>
    <name type="common">Swimming crab</name>
    <name type="synonym">Neptunus trituberculatus</name>
    <dbReference type="NCBI Taxonomy" id="210409"/>
    <lineage>
        <taxon>Eukaryota</taxon>
        <taxon>Metazoa</taxon>
        <taxon>Ecdysozoa</taxon>
        <taxon>Arthropoda</taxon>
        <taxon>Crustacea</taxon>
        <taxon>Multicrustacea</taxon>
        <taxon>Malacostraca</taxon>
        <taxon>Eumalacostraca</taxon>
        <taxon>Eucarida</taxon>
        <taxon>Decapoda</taxon>
        <taxon>Pleocyemata</taxon>
        <taxon>Brachyura</taxon>
        <taxon>Eubrachyura</taxon>
        <taxon>Portunoidea</taxon>
        <taxon>Portunidae</taxon>
        <taxon>Portuninae</taxon>
        <taxon>Portunus</taxon>
    </lineage>
</organism>
<dbReference type="AlphaFoldDB" id="A0A5B7EEM5"/>
<protein>
    <submittedName>
        <fullName evidence="2">Uncharacterized protein</fullName>
    </submittedName>
</protein>
<name>A0A5B7EEM5_PORTR</name>
<reference evidence="2 3" key="1">
    <citation type="submission" date="2019-05" db="EMBL/GenBank/DDBJ databases">
        <title>Another draft genome of Portunus trituberculatus and its Hox gene families provides insights of decapod evolution.</title>
        <authorList>
            <person name="Jeong J.-H."/>
            <person name="Song I."/>
            <person name="Kim S."/>
            <person name="Choi T."/>
            <person name="Kim D."/>
            <person name="Ryu S."/>
            <person name="Kim W."/>
        </authorList>
    </citation>
    <scope>NUCLEOTIDE SEQUENCE [LARGE SCALE GENOMIC DNA]</scope>
    <source>
        <tissue evidence="2">Muscle</tissue>
    </source>
</reference>
<evidence type="ECO:0000313" key="3">
    <source>
        <dbReference type="Proteomes" id="UP000324222"/>
    </source>
</evidence>
<gene>
    <name evidence="2" type="ORF">E2C01_025996</name>
</gene>
<feature type="compositionally biased region" description="Basic and acidic residues" evidence="1">
    <location>
        <begin position="25"/>
        <end position="36"/>
    </location>
</feature>
<evidence type="ECO:0000256" key="1">
    <source>
        <dbReference type="SAM" id="MobiDB-lite"/>
    </source>
</evidence>
<dbReference type="EMBL" id="VSRR010002671">
    <property type="protein sequence ID" value="MPC32671.1"/>
    <property type="molecule type" value="Genomic_DNA"/>
</dbReference>
<sequence>MSLERRTILWSEGAAVVVCPPPARVREGSSTRRDRQVVTGQGGCPHIPRGRHSTAAVGGTLAINTPCSDRSVRLTVSQSINATLAASDVQLHLLPLGTASPRSIGKEKKISLFPMKTR</sequence>
<proteinExistence type="predicted"/>
<accession>A0A5B7EEM5</accession>
<feature type="region of interest" description="Disordered" evidence="1">
    <location>
        <begin position="25"/>
        <end position="52"/>
    </location>
</feature>
<comment type="caution">
    <text evidence="2">The sequence shown here is derived from an EMBL/GenBank/DDBJ whole genome shotgun (WGS) entry which is preliminary data.</text>
</comment>
<evidence type="ECO:0000313" key="2">
    <source>
        <dbReference type="EMBL" id="MPC32671.1"/>
    </source>
</evidence>